<evidence type="ECO:0000256" key="7">
    <source>
        <dbReference type="ARBA" id="ARBA00023163"/>
    </source>
</evidence>
<sequence length="915" mass="101467">MNEGLPDPLIPKNGPGEEGMGGGALKTDGPVNEAVAVGEDASEVVGDAAKWKAKQSVHLEGREPCGDTECHAQDGDKGAEGAGSGSPVKAPADWLEPLEIDKVDEDWVAVESLSQGSKVNGSRKPKYKPKKSLGGETKKNGGDGIVAEKLSNDSLTVVKRKRRQVEKRENWLDWPVLGEGWKRREVYRRSGCSMGKTDTYYLSPAGDRVRSRIELVKLLAGTVDLTNFEFKSGRFLDDDSVKGTKKLTLPPKAENAACTEDGTTSEWSFSSMKPGTPERTKTPKNQARLSKASTPSREPHFPPAIHPQLSPAWLDSSLAPLSPTSSLERDSDTDATPEGLRAVTSSPNLHPPAEKPSLRPPDPHRSSTPNAEAPPLTYAGRTQTMVYGCSNCGSSYPGMVFRRLDQTTLCPKCKPEKKLEGPRSIVFRKVGHGQWVLGRASEEKEAPRTPPKKVNKKSKFGRKLKLTKLKRQIAKDLMPYADPQYSDPEDLLSYYDDNDDMDWGEPKKRSRRACAKCDACLRMTDCGKCDFCMDKPKFGGRNKKRQKCRLRQCKRQAMRHLLPFQMGKSNSRQRSPRHRYTYGKVNRRPRPSWEDMELTNDEDEEGYIGTLRPGVYHLENEAVEEDQGDIDTDSRAEMSQVNSVLNCESSDARLASEEVYVRTYPFTLQDGFQTGSSNLKIINNVPIFPVSLHNAGQLPSPLDTEALYQQAQLQERYGVTPELLRKARAEDAPLVLGEDVEIVEVDIGEPEERDVTPVITQIFSLANSSPAGGDADQDLLRLLASLRRTVLPAHWVGLMVEGPRLHLLQCSKLSTMADTVVQIEPGFFYQVSVQDQPLLLTHPLYEEHPPRLADVEQVVALLLDLERYSVCQGYPPAAPPTDRETVLYVRAAACSLLVPQSQERCDKCDITQVVL</sequence>
<dbReference type="Pfam" id="PF02008">
    <property type="entry name" value="zf-CXXC"/>
    <property type="match status" value="1"/>
</dbReference>
<dbReference type="PROSITE" id="PS50982">
    <property type="entry name" value="MBD"/>
    <property type="match status" value="1"/>
</dbReference>
<evidence type="ECO:0000313" key="13">
    <source>
        <dbReference type="EMBL" id="KAG7472668.1"/>
    </source>
</evidence>
<evidence type="ECO:0000256" key="2">
    <source>
        <dbReference type="ARBA" id="ARBA00022723"/>
    </source>
</evidence>
<dbReference type="AlphaFoldDB" id="A0A9D3T6R9"/>
<evidence type="ECO:0000256" key="1">
    <source>
        <dbReference type="ARBA" id="ARBA00004123"/>
    </source>
</evidence>
<keyword evidence="8" id="KW-0539">Nucleus</keyword>
<dbReference type="PANTHER" id="PTHR12396">
    <property type="entry name" value="METHYL-CPG BINDING PROTEIN, MBD"/>
    <property type="match status" value="1"/>
</dbReference>
<feature type="compositionally biased region" description="Polar residues" evidence="10">
    <location>
        <begin position="283"/>
        <end position="296"/>
    </location>
</feature>
<dbReference type="PANTHER" id="PTHR12396:SF57">
    <property type="entry name" value="METHYL-CPG-BINDING DOMAIN PROTEIN 1"/>
    <property type="match status" value="1"/>
</dbReference>
<feature type="compositionally biased region" description="Basic residues" evidence="10">
    <location>
        <begin position="450"/>
        <end position="459"/>
    </location>
</feature>
<dbReference type="EMBL" id="JAFDVH010000008">
    <property type="protein sequence ID" value="KAG7472668.1"/>
    <property type="molecule type" value="Genomic_DNA"/>
</dbReference>
<feature type="region of interest" description="Disordered" evidence="10">
    <location>
        <begin position="112"/>
        <end position="146"/>
    </location>
</feature>
<keyword evidence="14" id="KW-1185">Reference proteome</keyword>
<evidence type="ECO:0000256" key="5">
    <source>
        <dbReference type="ARBA" id="ARBA00023015"/>
    </source>
</evidence>
<dbReference type="SMART" id="SM00391">
    <property type="entry name" value="MBD"/>
    <property type="match status" value="1"/>
</dbReference>
<keyword evidence="3 9" id="KW-0863">Zinc-finger</keyword>
<keyword evidence="5" id="KW-0805">Transcription regulation</keyword>
<dbReference type="InterPro" id="IPR001739">
    <property type="entry name" value="Methyl_CpG_DNA-bd"/>
</dbReference>
<feature type="compositionally biased region" description="Basic and acidic residues" evidence="10">
    <location>
        <begin position="352"/>
        <end position="365"/>
    </location>
</feature>
<evidence type="ECO:0000256" key="9">
    <source>
        <dbReference type="PROSITE-ProRule" id="PRU00509"/>
    </source>
</evidence>
<dbReference type="InterPro" id="IPR002857">
    <property type="entry name" value="Znf_CXXC"/>
</dbReference>
<evidence type="ECO:0008006" key="15">
    <source>
        <dbReference type="Google" id="ProtNLM"/>
    </source>
</evidence>
<evidence type="ECO:0000256" key="4">
    <source>
        <dbReference type="ARBA" id="ARBA00022833"/>
    </source>
</evidence>
<feature type="region of interest" description="Disordered" evidence="10">
    <location>
        <begin position="1"/>
        <end position="31"/>
    </location>
</feature>
<dbReference type="GO" id="GO:0006346">
    <property type="term" value="P:DNA methylation-dependent constitutive heterochromatin formation"/>
    <property type="evidence" value="ECO:0007669"/>
    <property type="project" value="TreeGrafter"/>
</dbReference>
<dbReference type="GO" id="GO:0005654">
    <property type="term" value="C:nucleoplasm"/>
    <property type="evidence" value="ECO:0007669"/>
    <property type="project" value="UniProtKB-ARBA"/>
</dbReference>
<keyword evidence="6" id="KW-0238">DNA-binding</keyword>
<dbReference type="GO" id="GO:0008327">
    <property type="term" value="F:methyl-CpG binding"/>
    <property type="evidence" value="ECO:0007669"/>
    <property type="project" value="TreeGrafter"/>
</dbReference>
<feature type="compositionally biased region" description="Low complexity" evidence="10">
    <location>
        <begin position="314"/>
        <end position="326"/>
    </location>
</feature>
<dbReference type="Gene3D" id="3.30.890.10">
    <property type="entry name" value="Methyl-cpg-binding Protein 2, Chain A"/>
    <property type="match status" value="1"/>
</dbReference>
<evidence type="ECO:0000259" key="11">
    <source>
        <dbReference type="PROSITE" id="PS50982"/>
    </source>
</evidence>
<feature type="domain" description="CXXC-type" evidence="12">
    <location>
        <begin position="505"/>
        <end position="554"/>
    </location>
</feature>
<keyword evidence="4" id="KW-0862">Zinc</keyword>
<dbReference type="SUPFAM" id="SSF54171">
    <property type="entry name" value="DNA-binding domain"/>
    <property type="match status" value="1"/>
</dbReference>
<feature type="region of interest" description="Disordered" evidence="10">
    <location>
        <begin position="253"/>
        <end position="376"/>
    </location>
</feature>
<reference evidence="13" key="1">
    <citation type="submission" date="2021-01" db="EMBL/GenBank/DDBJ databases">
        <authorList>
            <person name="Zahm M."/>
            <person name="Roques C."/>
            <person name="Cabau C."/>
            <person name="Klopp C."/>
            <person name="Donnadieu C."/>
            <person name="Jouanno E."/>
            <person name="Lampietro C."/>
            <person name="Louis A."/>
            <person name="Herpin A."/>
            <person name="Echchiki A."/>
            <person name="Berthelot C."/>
            <person name="Parey E."/>
            <person name="Roest-Crollius H."/>
            <person name="Braasch I."/>
            <person name="Postlethwait J."/>
            <person name="Bobe J."/>
            <person name="Montfort J."/>
            <person name="Bouchez O."/>
            <person name="Begum T."/>
            <person name="Mejri S."/>
            <person name="Adams A."/>
            <person name="Chen W.-J."/>
            <person name="Guiguen Y."/>
        </authorList>
    </citation>
    <scope>NUCLEOTIDE SEQUENCE</scope>
    <source>
        <strain evidence="13">YG-15Mar2019-1</strain>
        <tissue evidence="13">Brain</tissue>
    </source>
</reference>
<organism evidence="13 14">
    <name type="scientific">Megalops atlanticus</name>
    <name type="common">Tarpon</name>
    <name type="synonym">Clupea gigantea</name>
    <dbReference type="NCBI Taxonomy" id="7932"/>
    <lineage>
        <taxon>Eukaryota</taxon>
        <taxon>Metazoa</taxon>
        <taxon>Chordata</taxon>
        <taxon>Craniata</taxon>
        <taxon>Vertebrata</taxon>
        <taxon>Euteleostomi</taxon>
        <taxon>Actinopterygii</taxon>
        <taxon>Neopterygii</taxon>
        <taxon>Teleostei</taxon>
        <taxon>Elopiformes</taxon>
        <taxon>Megalopidae</taxon>
        <taxon>Megalops</taxon>
    </lineage>
</organism>
<dbReference type="Pfam" id="PF01429">
    <property type="entry name" value="MBD"/>
    <property type="match status" value="1"/>
</dbReference>
<dbReference type="PROSITE" id="PS51058">
    <property type="entry name" value="ZF_CXXC"/>
    <property type="match status" value="1"/>
</dbReference>
<feature type="compositionally biased region" description="Basic and acidic residues" evidence="10">
    <location>
        <begin position="57"/>
        <end position="79"/>
    </location>
</feature>
<dbReference type="GO" id="GO:0000122">
    <property type="term" value="P:negative regulation of transcription by RNA polymerase II"/>
    <property type="evidence" value="ECO:0007669"/>
    <property type="project" value="TreeGrafter"/>
</dbReference>
<evidence type="ECO:0000259" key="12">
    <source>
        <dbReference type="PROSITE" id="PS51058"/>
    </source>
</evidence>
<evidence type="ECO:0000256" key="3">
    <source>
        <dbReference type="ARBA" id="ARBA00022771"/>
    </source>
</evidence>
<gene>
    <name evidence="13" type="ORF">MATL_G00111370</name>
</gene>
<feature type="region of interest" description="Disordered" evidence="10">
    <location>
        <begin position="55"/>
        <end position="97"/>
    </location>
</feature>
<comment type="subcellular location">
    <subcellularLocation>
        <location evidence="1">Nucleus</location>
    </subcellularLocation>
</comment>
<dbReference type="CDD" id="cd01396">
    <property type="entry name" value="MeCP2_MBD"/>
    <property type="match status" value="1"/>
</dbReference>
<feature type="domain" description="MBD" evidence="11">
    <location>
        <begin position="167"/>
        <end position="235"/>
    </location>
</feature>
<dbReference type="OrthoDB" id="10072024at2759"/>
<dbReference type="GO" id="GO:0008270">
    <property type="term" value="F:zinc ion binding"/>
    <property type="evidence" value="ECO:0007669"/>
    <property type="project" value="UniProtKB-KW"/>
</dbReference>
<evidence type="ECO:0000256" key="8">
    <source>
        <dbReference type="ARBA" id="ARBA00023242"/>
    </source>
</evidence>
<proteinExistence type="predicted"/>
<dbReference type="InterPro" id="IPR016177">
    <property type="entry name" value="DNA-bd_dom_sf"/>
</dbReference>
<accession>A0A9D3T6R9</accession>
<evidence type="ECO:0000256" key="6">
    <source>
        <dbReference type="ARBA" id="ARBA00023125"/>
    </source>
</evidence>
<feature type="region of interest" description="Disordered" evidence="10">
    <location>
        <begin position="439"/>
        <end position="459"/>
    </location>
</feature>
<feature type="compositionally biased region" description="Basic residues" evidence="10">
    <location>
        <begin position="121"/>
        <end position="131"/>
    </location>
</feature>
<keyword evidence="2" id="KW-0479">Metal-binding</keyword>
<dbReference type="Proteomes" id="UP001046870">
    <property type="component" value="Chromosome 8"/>
</dbReference>
<evidence type="ECO:0000256" key="10">
    <source>
        <dbReference type="SAM" id="MobiDB-lite"/>
    </source>
</evidence>
<protein>
    <recommendedName>
        <fullName evidence="15">Methyl-CpG-binding domain protein 1</fullName>
    </recommendedName>
</protein>
<name>A0A9D3T6R9_MEGAT</name>
<comment type="caution">
    <text evidence="13">The sequence shown here is derived from an EMBL/GenBank/DDBJ whole genome shotgun (WGS) entry which is preliminary data.</text>
</comment>
<feature type="compositionally biased region" description="Polar residues" evidence="10">
    <location>
        <begin position="261"/>
        <end position="273"/>
    </location>
</feature>
<keyword evidence="7" id="KW-0804">Transcription</keyword>
<evidence type="ECO:0000313" key="14">
    <source>
        <dbReference type="Proteomes" id="UP001046870"/>
    </source>
</evidence>